<protein>
    <submittedName>
        <fullName evidence="3">Uncharacterized protein</fullName>
    </submittedName>
</protein>
<proteinExistence type="predicted"/>
<feature type="transmembrane region" description="Helical" evidence="2">
    <location>
        <begin position="58"/>
        <end position="80"/>
    </location>
</feature>
<feature type="compositionally biased region" description="Polar residues" evidence="1">
    <location>
        <begin position="805"/>
        <end position="816"/>
    </location>
</feature>
<organism evidence="3 4">
    <name type="scientific">Jaapia argillacea MUCL 33604</name>
    <dbReference type="NCBI Taxonomy" id="933084"/>
    <lineage>
        <taxon>Eukaryota</taxon>
        <taxon>Fungi</taxon>
        <taxon>Dikarya</taxon>
        <taxon>Basidiomycota</taxon>
        <taxon>Agaricomycotina</taxon>
        <taxon>Agaricomycetes</taxon>
        <taxon>Agaricomycetidae</taxon>
        <taxon>Jaapiales</taxon>
        <taxon>Jaapiaceae</taxon>
        <taxon>Jaapia</taxon>
    </lineage>
</organism>
<feature type="compositionally biased region" description="Basic and acidic residues" evidence="1">
    <location>
        <begin position="423"/>
        <end position="444"/>
    </location>
</feature>
<dbReference type="EMBL" id="KL197710">
    <property type="protein sequence ID" value="KDQ63755.1"/>
    <property type="molecule type" value="Genomic_DNA"/>
</dbReference>
<evidence type="ECO:0000256" key="2">
    <source>
        <dbReference type="SAM" id="Phobius"/>
    </source>
</evidence>
<feature type="transmembrane region" description="Helical" evidence="2">
    <location>
        <begin position="24"/>
        <end position="51"/>
    </location>
</feature>
<feature type="region of interest" description="Disordered" evidence="1">
    <location>
        <begin position="586"/>
        <end position="627"/>
    </location>
</feature>
<name>A0A067QC66_9AGAM</name>
<feature type="transmembrane region" description="Helical" evidence="2">
    <location>
        <begin position="234"/>
        <end position="258"/>
    </location>
</feature>
<feature type="transmembrane region" description="Helical" evidence="2">
    <location>
        <begin position="270"/>
        <end position="287"/>
    </location>
</feature>
<keyword evidence="2" id="KW-0812">Transmembrane</keyword>
<dbReference type="Proteomes" id="UP000027265">
    <property type="component" value="Unassembled WGS sequence"/>
</dbReference>
<evidence type="ECO:0000313" key="4">
    <source>
        <dbReference type="Proteomes" id="UP000027265"/>
    </source>
</evidence>
<gene>
    <name evidence="3" type="ORF">JAAARDRAFT_65757</name>
</gene>
<feature type="region of interest" description="Disordered" evidence="1">
    <location>
        <begin position="675"/>
        <end position="695"/>
    </location>
</feature>
<feature type="transmembrane region" description="Helical" evidence="2">
    <location>
        <begin position="160"/>
        <end position="184"/>
    </location>
</feature>
<dbReference type="STRING" id="933084.A0A067QC66"/>
<dbReference type="OrthoDB" id="2564696at2759"/>
<dbReference type="InParanoid" id="A0A067QC66"/>
<evidence type="ECO:0000313" key="3">
    <source>
        <dbReference type="EMBL" id="KDQ63755.1"/>
    </source>
</evidence>
<keyword evidence="2" id="KW-0472">Membrane</keyword>
<accession>A0A067QC66</accession>
<sequence>MFVSLDAYGVQLSSSKFDLSNDKAINFILAEIPFFAIGVLVVATFTFFVVLNRATLCITFLHASGFLAFIAVILDLSQVLNRGLYNTDHDLDLNSVNELLVAREIFFAISASLRFLFFWAFISERPPGETSTRATPEDRRPNFLTFNSEATMHNGSWHRWGIVGILLKWILLGLVIAIALLQTLWRIVSSLSSFGPVYDAESTLEIVGSALFGLKLVLNSWLVEDGLRTRVMAYYVPAFVALCMNIGIAAGNLSYFAFTETTLGRFLQAIEFYILILFILISTFYKPSSQIVAIRRRVRPTSSFQGIGDPGVLPEMRASTFRVSPPTVSSPSTFVMVPQVQPSRQSSASRLSSWLMSRRGSLIGRSQEPQEQDQDRLWDRRDMEKGLSPDDGLTPSAGEETPSPGEPKQVAQWKDPVYTSIVKDTDKPAQNSDIKENDEDHPSEDFVPPSLSVSILAGVESNPPLEDDDKSPVTRPDSPIRTQSMIGPPVKVSPPEDEHPPSFLDVPQNTSLRDNLESPIYGLNGIIFPGGRSPSPHLIPGPGQRPISDISSLRSSGISNFLRQQEDLDRSIAQLRLFSMRSSVSPEPVTSDVEVDVDQSGSARSSGEGGLGRRKPDSASAPSEFSLSIFPEPPLVSGLASGVASARTSRSGGRVSVDNVVFDLEPPRLSAIAAEHRRQQSVPTSMRAGSIDSTGGARLMRPIRFDSQGTQYDVTSFIGHLTTPGHRSPQRSISSGRLTDIESEEEPPSAAIIAVTSPISGQAARPRLVVGSPPAARGGTVLSSAVIEDQISETRMSPLDLGGRINTSSQNASVEQQHVDVKDPASSPSLDNETPAVAASGLGGSGALRGRGKPIVGLPPRPRMAISGPRMRDGTDGQSALVSGEFERPRPAPLALKPSLESVSSVGTRNFGIAM</sequence>
<feature type="transmembrane region" description="Helical" evidence="2">
    <location>
        <begin position="100"/>
        <end position="122"/>
    </location>
</feature>
<keyword evidence="4" id="KW-1185">Reference proteome</keyword>
<keyword evidence="2" id="KW-1133">Transmembrane helix</keyword>
<evidence type="ECO:0000256" key="1">
    <source>
        <dbReference type="SAM" id="MobiDB-lite"/>
    </source>
</evidence>
<feature type="region of interest" description="Disordered" evidence="1">
    <location>
        <begin position="383"/>
        <end position="510"/>
    </location>
</feature>
<feature type="region of interest" description="Disordered" evidence="1">
    <location>
        <begin position="798"/>
        <end position="879"/>
    </location>
</feature>
<reference evidence="4" key="1">
    <citation type="journal article" date="2014" name="Proc. Natl. Acad. Sci. U.S.A.">
        <title>Extensive sampling of basidiomycete genomes demonstrates inadequacy of the white-rot/brown-rot paradigm for wood decay fungi.</title>
        <authorList>
            <person name="Riley R."/>
            <person name="Salamov A.A."/>
            <person name="Brown D.W."/>
            <person name="Nagy L.G."/>
            <person name="Floudas D."/>
            <person name="Held B.W."/>
            <person name="Levasseur A."/>
            <person name="Lombard V."/>
            <person name="Morin E."/>
            <person name="Otillar R."/>
            <person name="Lindquist E.A."/>
            <person name="Sun H."/>
            <person name="LaButti K.M."/>
            <person name="Schmutz J."/>
            <person name="Jabbour D."/>
            <person name="Luo H."/>
            <person name="Baker S.E."/>
            <person name="Pisabarro A.G."/>
            <person name="Walton J.D."/>
            <person name="Blanchette R.A."/>
            <person name="Henrissat B."/>
            <person name="Martin F."/>
            <person name="Cullen D."/>
            <person name="Hibbett D.S."/>
            <person name="Grigoriev I.V."/>
        </authorList>
    </citation>
    <scope>NUCLEOTIDE SEQUENCE [LARGE SCALE GENOMIC DNA]</scope>
    <source>
        <strain evidence="4">MUCL 33604</strain>
    </source>
</reference>
<dbReference type="HOGENOM" id="CLU_016384_0_0_1"/>
<dbReference type="AlphaFoldDB" id="A0A067QC66"/>